<dbReference type="Gene3D" id="1.10.275.30">
    <property type="match status" value="1"/>
</dbReference>
<dbReference type="RefSeq" id="WP_258393503.1">
    <property type="nucleotide sequence ID" value="NZ_AP019769.1"/>
</dbReference>
<evidence type="ECO:0000313" key="11">
    <source>
        <dbReference type="EMBL" id="BBL45472.1"/>
    </source>
</evidence>
<dbReference type="PANTHER" id="PTHR11472:SF34">
    <property type="entry name" value="REGULATOR OF TELOMERE ELONGATION HELICASE 1"/>
    <property type="match status" value="1"/>
</dbReference>
<dbReference type="GO" id="GO:0003678">
    <property type="term" value="F:DNA helicase activity"/>
    <property type="evidence" value="ECO:0007669"/>
    <property type="project" value="InterPro"/>
</dbReference>
<keyword evidence="3" id="KW-0378">Hydrolase</keyword>
<dbReference type="GO" id="GO:0016818">
    <property type="term" value="F:hydrolase activity, acting on acid anhydrides, in phosphorus-containing anhydrides"/>
    <property type="evidence" value="ECO:0007669"/>
    <property type="project" value="InterPro"/>
</dbReference>
<dbReference type="PANTHER" id="PTHR11472">
    <property type="entry name" value="DNA REPAIR DEAD HELICASE RAD3/XP-D SUBFAMILY MEMBER"/>
    <property type="match status" value="1"/>
</dbReference>
<feature type="domain" description="Helicase ATP-binding" evidence="10">
    <location>
        <begin position="1"/>
        <end position="257"/>
    </location>
</feature>
<keyword evidence="7" id="KW-0411">Iron-sulfur</keyword>
<keyword evidence="9" id="KW-0413">Isomerase</keyword>
<dbReference type="InterPro" id="IPR010614">
    <property type="entry name" value="RAD3-like_helicase_DEAD"/>
</dbReference>
<dbReference type="GeneID" id="74568256"/>
<dbReference type="InterPro" id="IPR045028">
    <property type="entry name" value="DinG/Rad3-like"/>
</dbReference>
<dbReference type="KEGG" id="naer:MJ1_0305"/>
<dbReference type="SMART" id="SM00491">
    <property type="entry name" value="HELICc2"/>
    <property type="match status" value="1"/>
</dbReference>
<evidence type="ECO:0000313" key="12">
    <source>
        <dbReference type="Proteomes" id="UP001055553"/>
    </source>
</evidence>
<proteinExistence type="predicted"/>
<keyword evidence="1" id="KW-0479">Metal-binding</keyword>
<evidence type="ECO:0000256" key="1">
    <source>
        <dbReference type="ARBA" id="ARBA00022723"/>
    </source>
</evidence>
<dbReference type="GO" id="GO:0046872">
    <property type="term" value="F:metal ion binding"/>
    <property type="evidence" value="ECO:0007669"/>
    <property type="project" value="UniProtKB-KW"/>
</dbReference>
<dbReference type="GO" id="GO:0051536">
    <property type="term" value="F:iron-sulfur cluster binding"/>
    <property type="evidence" value="ECO:0007669"/>
    <property type="project" value="UniProtKB-KW"/>
</dbReference>
<protein>
    <submittedName>
        <fullName evidence="11">ATP-dependent DNA helicase</fullName>
    </submittedName>
</protein>
<dbReference type="EMBL" id="AP019769">
    <property type="protein sequence ID" value="BBL45472.1"/>
    <property type="molecule type" value="Genomic_DNA"/>
</dbReference>
<keyword evidence="5" id="KW-0067">ATP-binding</keyword>
<organism evidence="11 12">
    <name type="scientific">Nanobdella aerobiophila</name>
    <dbReference type="NCBI Taxonomy" id="2586965"/>
    <lineage>
        <taxon>Archaea</taxon>
        <taxon>Nanobdellota</taxon>
        <taxon>Nanobdellia</taxon>
        <taxon>Nanobdellales</taxon>
        <taxon>Nanobdellaceae</taxon>
        <taxon>Nanobdella</taxon>
    </lineage>
</organism>
<reference evidence="12" key="1">
    <citation type="journal article" date="2022" name="Int. J. Syst. Evol. Microbiol.">
        <title>Nanobdella aerobiophila gen. nov., sp. nov., a thermoacidophilic, obligate ectosymbiotic archaeon, and proposal of Nanobdellaceae fam. nov., Nanobdellales ord. nov. and Nanobdellia class. nov.</title>
        <authorList>
            <person name="Kato S."/>
            <person name="Ogasawara A."/>
            <person name="Itoh T."/>
            <person name="Sakai H.D."/>
            <person name="Shimizu M."/>
            <person name="Yuki M."/>
            <person name="Kaneko M."/>
            <person name="Takashina T."/>
            <person name="Ohkuma M."/>
        </authorList>
    </citation>
    <scope>NUCLEOTIDE SEQUENCE [LARGE SCALE GENOMIC DNA]</scope>
    <source>
        <strain evidence="12">MJ1</strain>
    </source>
</reference>
<evidence type="ECO:0000259" key="10">
    <source>
        <dbReference type="PROSITE" id="PS51193"/>
    </source>
</evidence>
<sequence length="603" mass="72117">MLQDYYPILNNRPYQIDVIEKIIKDIADNKRYILVDSPTGSGKTLISLIVADLLSKKDKITHIGVRTTEEIKRFLEDSEKLNIYLKIFPNKKKTCPLFINSNLSGEEIICSDCIYKKALYETDILYDLLKRYNYDFKKLTKMEAIKIDKKDFPKCIYQSFKKIDSNIYISTYPYIFNQYLNEILSLDGDPDFLIMDEAHNLLTTILNPYSLSIKRYIEKSFKIRGEQNLLFQDLIKEFEMIKESLNISDEDYYNLRDNLVQFSDQFLSYIENIFIKKFNTEDINIIKSRINSNIKEIYIDKKDLNEIFDLNRYLFDNLSFYWETYKRYISKNNLQLPKKKWNINKFIKLYTYLSDKNIFWIMNSFKLEGYITKFEEIIKSFDNYKSIILMSGSNFSKDNFSKLYKVDPNIIDYIKVNVNFGKKEYDLIYNFSSRFSLRNDKRNIENLISDIKLISENFDKYQLYMFPSYSFMLNIYNKLDIKDIIFLDDGEKSLNKILKTDKKIVFTYSRSRYIEGIQLVKNNRSLLKVIVIVGKPYPPPPNASILINKIIKDNNIDYRDLSEILKDINIKQVIGRAIRYPEDTVKIFFIDDRYRKMEMKRYI</sequence>
<gene>
    <name evidence="11" type="ORF">MJ1_0305</name>
</gene>
<dbReference type="InterPro" id="IPR006935">
    <property type="entry name" value="Helicase/UvrB_N"/>
</dbReference>
<evidence type="ECO:0000256" key="4">
    <source>
        <dbReference type="ARBA" id="ARBA00022806"/>
    </source>
</evidence>
<dbReference type="GO" id="GO:0003677">
    <property type="term" value="F:DNA binding"/>
    <property type="evidence" value="ECO:0007669"/>
    <property type="project" value="UniProtKB-KW"/>
</dbReference>
<dbReference type="Pfam" id="PF06733">
    <property type="entry name" value="DEAD_2"/>
    <property type="match status" value="1"/>
</dbReference>
<dbReference type="GO" id="GO:0005524">
    <property type="term" value="F:ATP binding"/>
    <property type="evidence" value="ECO:0007669"/>
    <property type="project" value="UniProtKB-KW"/>
</dbReference>
<dbReference type="Gene3D" id="3.40.50.300">
    <property type="entry name" value="P-loop containing nucleotide triphosphate hydrolases"/>
    <property type="match status" value="2"/>
</dbReference>
<keyword evidence="4 11" id="KW-0347">Helicase</keyword>
<dbReference type="SUPFAM" id="SSF52540">
    <property type="entry name" value="P-loop containing nucleoside triphosphate hydrolases"/>
    <property type="match status" value="1"/>
</dbReference>
<keyword evidence="8" id="KW-0238">DNA-binding</keyword>
<dbReference type="InterPro" id="IPR014013">
    <property type="entry name" value="Helic_SF1/SF2_ATP-bd_DinG/Rad3"/>
</dbReference>
<keyword evidence="12" id="KW-1185">Reference proteome</keyword>
<keyword evidence="2" id="KW-0547">Nucleotide-binding</keyword>
<keyword evidence="6" id="KW-0408">Iron</keyword>
<dbReference type="PROSITE" id="PS51193">
    <property type="entry name" value="HELICASE_ATP_BIND_2"/>
    <property type="match status" value="1"/>
</dbReference>
<dbReference type="Pfam" id="PF04851">
    <property type="entry name" value="ResIII"/>
    <property type="match status" value="1"/>
</dbReference>
<evidence type="ECO:0000256" key="9">
    <source>
        <dbReference type="ARBA" id="ARBA00023235"/>
    </source>
</evidence>
<dbReference type="Proteomes" id="UP001055553">
    <property type="component" value="Chromosome"/>
</dbReference>
<dbReference type="Pfam" id="PF13307">
    <property type="entry name" value="Helicase_C_2"/>
    <property type="match status" value="1"/>
</dbReference>
<evidence type="ECO:0000256" key="2">
    <source>
        <dbReference type="ARBA" id="ARBA00022741"/>
    </source>
</evidence>
<dbReference type="GO" id="GO:0006139">
    <property type="term" value="P:nucleobase-containing compound metabolic process"/>
    <property type="evidence" value="ECO:0007669"/>
    <property type="project" value="InterPro"/>
</dbReference>
<dbReference type="InterPro" id="IPR027417">
    <property type="entry name" value="P-loop_NTPase"/>
</dbReference>
<evidence type="ECO:0000256" key="5">
    <source>
        <dbReference type="ARBA" id="ARBA00022840"/>
    </source>
</evidence>
<name>A0A915SA34_9ARCH</name>
<evidence type="ECO:0000256" key="3">
    <source>
        <dbReference type="ARBA" id="ARBA00022801"/>
    </source>
</evidence>
<evidence type="ECO:0000256" key="7">
    <source>
        <dbReference type="ARBA" id="ARBA00023014"/>
    </source>
</evidence>
<dbReference type="InterPro" id="IPR006555">
    <property type="entry name" value="ATP-dep_Helicase_C"/>
</dbReference>
<evidence type="ECO:0000256" key="8">
    <source>
        <dbReference type="ARBA" id="ARBA00023125"/>
    </source>
</evidence>
<accession>A0A915SA34</accession>
<evidence type="ECO:0000256" key="6">
    <source>
        <dbReference type="ARBA" id="ARBA00023004"/>
    </source>
</evidence>
<dbReference type="AlphaFoldDB" id="A0A915SA34"/>